<dbReference type="OrthoDB" id="10265837at2759"/>
<name>A0A5J4UPI5_9EUKA</name>
<dbReference type="InterPro" id="IPR013762">
    <property type="entry name" value="Integrase-like_cat_sf"/>
</dbReference>
<dbReference type="InterPro" id="IPR011010">
    <property type="entry name" value="DNA_brk_join_enz"/>
</dbReference>
<evidence type="ECO:0000256" key="1">
    <source>
        <dbReference type="ARBA" id="ARBA00023172"/>
    </source>
</evidence>
<dbReference type="GO" id="GO:0003677">
    <property type="term" value="F:DNA binding"/>
    <property type="evidence" value="ECO:0007669"/>
    <property type="project" value="InterPro"/>
</dbReference>
<accession>A0A5J4UPI5</accession>
<sequence length="232" mass="26934">MRGVNVLAKFLNADDVCKSPIVNSATKGFELAIRRKSKYATKCNLDLLLSYIAEQQKVNGRRLMILTMAMFVAFTVARIKELIRMLIGEIDIDEDKMIIRIKLKKGKKESEFNVEVSRYKGKICPVKEMINWLKNIERIKGKQNSVRYDQIKKSKISPYACSKCLRKIKNEGRIDQQYEGATVRHAMMTKLRKYALTQERVNAFTRYTPGSNVVDVYYNKPIERTEHLVIIM</sequence>
<dbReference type="Pfam" id="PF00589">
    <property type="entry name" value="Phage_integrase"/>
    <property type="match status" value="1"/>
</dbReference>
<dbReference type="InterPro" id="IPR002104">
    <property type="entry name" value="Integrase_catalytic"/>
</dbReference>
<comment type="caution">
    <text evidence="3">The sequence shown here is derived from an EMBL/GenBank/DDBJ whole genome shotgun (WGS) entry which is preliminary data.</text>
</comment>
<dbReference type="AlphaFoldDB" id="A0A5J4UPI5"/>
<dbReference type="Proteomes" id="UP000324800">
    <property type="component" value="Unassembled WGS sequence"/>
</dbReference>
<protein>
    <recommendedName>
        <fullName evidence="2">Tyr recombinase domain-containing protein</fullName>
    </recommendedName>
</protein>
<evidence type="ECO:0000313" key="3">
    <source>
        <dbReference type="EMBL" id="KAA6372348.1"/>
    </source>
</evidence>
<dbReference type="EMBL" id="SNRW01013667">
    <property type="protein sequence ID" value="KAA6372348.1"/>
    <property type="molecule type" value="Genomic_DNA"/>
</dbReference>
<reference evidence="3 4" key="1">
    <citation type="submission" date="2019-03" db="EMBL/GenBank/DDBJ databases">
        <title>Single cell metagenomics reveals metabolic interactions within the superorganism composed of flagellate Streblomastix strix and complex community of Bacteroidetes bacteria on its surface.</title>
        <authorList>
            <person name="Treitli S.C."/>
            <person name="Kolisko M."/>
            <person name="Husnik F."/>
            <person name="Keeling P."/>
            <person name="Hampl V."/>
        </authorList>
    </citation>
    <scope>NUCLEOTIDE SEQUENCE [LARGE SCALE GENOMIC DNA]</scope>
    <source>
        <strain evidence="3">ST1C</strain>
    </source>
</reference>
<evidence type="ECO:0000313" key="4">
    <source>
        <dbReference type="Proteomes" id="UP000324800"/>
    </source>
</evidence>
<dbReference type="GO" id="GO:0006310">
    <property type="term" value="P:DNA recombination"/>
    <property type="evidence" value="ECO:0007669"/>
    <property type="project" value="UniProtKB-KW"/>
</dbReference>
<organism evidence="3 4">
    <name type="scientific">Streblomastix strix</name>
    <dbReference type="NCBI Taxonomy" id="222440"/>
    <lineage>
        <taxon>Eukaryota</taxon>
        <taxon>Metamonada</taxon>
        <taxon>Preaxostyla</taxon>
        <taxon>Oxymonadida</taxon>
        <taxon>Streblomastigidae</taxon>
        <taxon>Streblomastix</taxon>
    </lineage>
</organism>
<evidence type="ECO:0000259" key="2">
    <source>
        <dbReference type="Pfam" id="PF00589"/>
    </source>
</evidence>
<dbReference type="Gene3D" id="1.10.443.10">
    <property type="entry name" value="Intergrase catalytic core"/>
    <property type="match status" value="1"/>
</dbReference>
<keyword evidence="1" id="KW-0233">DNA recombination</keyword>
<feature type="domain" description="Tyr recombinase" evidence="2">
    <location>
        <begin position="62"/>
        <end position="212"/>
    </location>
</feature>
<dbReference type="GO" id="GO:0015074">
    <property type="term" value="P:DNA integration"/>
    <property type="evidence" value="ECO:0007669"/>
    <property type="project" value="InterPro"/>
</dbReference>
<proteinExistence type="predicted"/>
<dbReference type="SUPFAM" id="SSF56349">
    <property type="entry name" value="DNA breaking-rejoining enzymes"/>
    <property type="match status" value="1"/>
</dbReference>
<gene>
    <name evidence="3" type="ORF">EZS28_032127</name>
</gene>